<evidence type="ECO:0000313" key="2">
    <source>
        <dbReference type="Proteomes" id="UP000199459"/>
    </source>
</evidence>
<reference evidence="1 2" key="1">
    <citation type="submission" date="2016-10" db="EMBL/GenBank/DDBJ databases">
        <authorList>
            <person name="de Groot N.N."/>
        </authorList>
    </citation>
    <scope>NUCLEOTIDE SEQUENCE [LARGE SCALE GENOMIC DNA]</scope>
    <source>
        <strain evidence="1 2">Nm22</strain>
    </source>
</reference>
<evidence type="ECO:0000313" key="1">
    <source>
        <dbReference type="EMBL" id="SEM71472.1"/>
    </source>
</evidence>
<protein>
    <submittedName>
        <fullName evidence="1">Putative baseplate assembly protein</fullName>
    </submittedName>
</protein>
<dbReference type="AlphaFoldDB" id="A0A1H8AL20"/>
<name>A0A1H8AL20_9PROT</name>
<dbReference type="EMBL" id="FOCP01000001">
    <property type="protein sequence ID" value="SEM71472.1"/>
    <property type="molecule type" value="Genomic_DNA"/>
</dbReference>
<dbReference type="OrthoDB" id="266253at2"/>
<sequence length="952" mass="105118">MNGLPDKKDLTRWNRSGLRRFRYVDGNAITFLETLRQAQRDAFTESGQLQWQSLETAIVQPLSESAEQRQARWLQQYRAERRDYAWEILRSYARAVHVLGEYLDVYANETFIRTATQWRHVRRLVNMLDYHPAPPASAQTPIVIIAKDGKSGVLTAGLAFKNAPEDGSKPSVFETLNDLDVDSRMNEIRILNWNKSQIDFVYNDSTRSAVFPLSAPVEDISTGTLGMLLVDVGTQTKGLAVKVASVSDQQVILQGESRPAGFPQISKRHQVRLLLKPDFKQMPRISGDNVAILKSDHGLSENAVIAWKSGATWIAAIVQEVQNDRVRLSRSAPVPGTALYLTSFSDARDMNVSGSSVRRVILPLVDHREQWGLFDENLQKINSYATYNQDGQPVYTYQNGDYYDRVYFIPKDSASVTAVAVATVLESKPLYMSFDGDPGMLSTGDWVIVQTSTGGRAAVVTTLVEYEHEYQLELSGVFFADGITLFARFEMELRPSNYDINETPGFLIEPQYRSDNHSFLPLALAQFPQLLSVGRRLIVEGKSSAMAVMVKDIDILNKRIKIEPAIPGSELTGSGTTNDYTRYYTKIYGNVVQSGHGETRKEKILGSGDATRLNQQFDFDVEQISFVADPKFPNGVRSAITIQVENRTWQQVATLNDSGPEDPHYAVRMKEDGTLQVEFGDGVHGRRLPTGSNNVRIVHRVGGGLSGNLAANSLKKTVKPDPLVEAIYQPITSSGGNDMEAVESMRDNAPGSILALDRAVSLADFSHLAARYSGVWQARAFQKSSVRKKQVEVAIVPAGGGKPGGLVDAVSAYLRNHALPGITIQVKPFESVILDIKVVIRVKADEFDPDLVNENVLQALASAFSLKNSKLGQPFYLSAVFKVVEGVTGVANSQCAMNPDGFFGADGNPVTTRLITRGIDGAIKRVSVFDYQAVYIDRALSVIDITVQAFDL</sequence>
<accession>A0A1H8AL20</accession>
<organism evidence="1 2">
    <name type="scientific">Nitrosomonas marina</name>
    <dbReference type="NCBI Taxonomy" id="917"/>
    <lineage>
        <taxon>Bacteria</taxon>
        <taxon>Pseudomonadati</taxon>
        <taxon>Pseudomonadota</taxon>
        <taxon>Betaproteobacteria</taxon>
        <taxon>Nitrosomonadales</taxon>
        <taxon>Nitrosomonadaceae</taxon>
        <taxon>Nitrosomonas</taxon>
    </lineage>
</organism>
<dbReference type="RefSeq" id="WP_090627110.1">
    <property type="nucleotide sequence ID" value="NZ_FOCP01000001.1"/>
</dbReference>
<proteinExistence type="predicted"/>
<gene>
    <name evidence="1" type="ORF">SAMN05216325_101213</name>
</gene>
<dbReference type="STRING" id="917.SAMN05216326_11117"/>
<dbReference type="Proteomes" id="UP000199459">
    <property type="component" value="Unassembled WGS sequence"/>
</dbReference>